<protein>
    <submittedName>
        <fullName evidence="2">Putative osmoprotectant uptake system substrate-binding protein OsmF</fullName>
    </submittedName>
</protein>
<dbReference type="GO" id="GO:0043190">
    <property type="term" value="C:ATP-binding cassette (ABC) transporter complex"/>
    <property type="evidence" value="ECO:0007669"/>
    <property type="project" value="InterPro"/>
</dbReference>
<dbReference type="Gene3D" id="3.40.190.120">
    <property type="entry name" value="Osmoprotection protein (prox), domain 2"/>
    <property type="match status" value="1"/>
</dbReference>
<dbReference type="Pfam" id="PF04069">
    <property type="entry name" value="OpuAC"/>
    <property type="match status" value="1"/>
</dbReference>
<dbReference type="Proteomes" id="UP000186104">
    <property type="component" value="Chromosome"/>
</dbReference>
<evidence type="ECO:0000259" key="1">
    <source>
        <dbReference type="Pfam" id="PF04069"/>
    </source>
</evidence>
<dbReference type="InterPro" id="IPR007210">
    <property type="entry name" value="ABC_Gly_betaine_transp_sub-bd"/>
</dbReference>
<organism evidence="2 3">
    <name type="scientific">Dietzia timorensis</name>
    <dbReference type="NCBI Taxonomy" id="499555"/>
    <lineage>
        <taxon>Bacteria</taxon>
        <taxon>Bacillati</taxon>
        <taxon>Actinomycetota</taxon>
        <taxon>Actinomycetes</taxon>
        <taxon>Mycobacteriales</taxon>
        <taxon>Dietziaceae</taxon>
        <taxon>Dietzia</taxon>
    </lineage>
</organism>
<dbReference type="Gene3D" id="3.40.190.10">
    <property type="entry name" value="Periplasmic binding protein-like II"/>
    <property type="match status" value="1"/>
</dbReference>
<reference evidence="2 3" key="1">
    <citation type="submission" date="2016-06" db="EMBL/GenBank/DDBJ databases">
        <title>Complete genome sequence of a saline-alkali tolerant type strain Dietzia timorensis ID05-A0528T.</title>
        <authorList>
            <person name="Wu X."/>
        </authorList>
    </citation>
    <scope>NUCLEOTIDE SEQUENCE [LARGE SCALE GENOMIC DNA]</scope>
    <source>
        <strain evidence="2 3">ID05-A0528</strain>
    </source>
</reference>
<gene>
    <name evidence="2" type="ORF">BJL86_0702</name>
</gene>
<sequence length="340" mass="36345">MALGISHTAASRPIHDAGRRIRRTLAAIVSLFLAGALTACGLGTAGGYTPSGTLAGPIADVDLSGASISAGSKNFTEQIILGKMAVSLFESAGAQVQDLTNAPGSNTSREAMVSGDITFAWEYTGTAWVSYMAQDNPIPDEREQYEAVRDKDLAENDLVWLPPAPMNNTYGFALTRANAERLGISKLSELASVPENEQSFCVESEFASRNDGFQPMLETYDIPAPPADRVSTLDTGTVYAATAGGTCTFGEVFTTDGRILALDLVVLEDDRQFFPKYNLSGVVNGELIDEYPQIADLLGPVSEKLTNDVLLRLNAKVDVDGEDPADVAFEWLKEEGFIEG</sequence>
<keyword evidence="3" id="KW-1185">Reference proteome</keyword>
<dbReference type="CDD" id="cd13611">
    <property type="entry name" value="PBP2_YehZ"/>
    <property type="match status" value="1"/>
</dbReference>
<dbReference type="STRING" id="499555.BJL86_0702"/>
<dbReference type="GO" id="GO:0022857">
    <property type="term" value="F:transmembrane transporter activity"/>
    <property type="evidence" value="ECO:0007669"/>
    <property type="project" value="InterPro"/>
</dbReference>
<dbReference type="OrthoDB" id="9781705at2"/>
<evidence type="ECO:0000313" key="3">
    <source>
        <dbReference type="Proteomes" id="UP000186104"/>
    </source>
</evidence>
<dbReference type="RefSeq" id="WP_082908503.1">
    <property type="nucleotide sequence ID" value="NZ_CP015961.1"/>
</dbReference>
<dbReference type="AlphaFoldDB" id="A0A173LIQ7"/>
<evidence type="ECO:0000313" key="2">
    <source>
        <dbReference type="EMBL" id="ANI91504.1"/>
    </source>
</evidence>
<dbReference type="SUPFAM" id="SSF53850">
    <property type="entry name" value="Periplasmic binding protein-like II"/>
    <property type="match status" value="1"/>
</dbReference>
<feature type="domain" description="ABC-type glycine betaine transport system substrate-binding" evidence="1">
    <location>
        <begin position="67"/>
        <end position="334"/>
    </location>
</feature>
<accession>A0A173LIQ7</accession>
<proteinExistence type="predicted"/>
<dbReference type="EMBL" id="CP015961">
    <property type="protein sequence ID" value="ANI91504.1"/>
    <property type="molecule type" value="Genomic_DNA"/>
</dbReference>
<dbReference type="KEGG" id="dtm:BJL86_0702"/>
<name>A0A173LIQ7_9ACTN</name>